<reference evidence="1 2" key="1">
    <citation type="journal article" date="2018" name="Front. Plant Sci.">
        <title>Red Clover (Trifolium pratense) and Zigzag Clover (T. medium) - A Picture of Genomic Similarities and Differences.</title>
        <authorList>
            <person name="Dluhosova J."/>
            <person name="Istvanek J."/>
            <person name="Nedelnik J."/>
            <person name="Repkova J."/>
        </authorList>
    </citation>
    <scope>NUCLEOTIDE SEQUENCE [LARGE SCALE GENOMIC DNA]</scope>
    <source>
        <strain evidence="2">cv. 10/8</strain>
        <tissue evidence="1">Leaf</tissue>
    </source>
</reference>
<dbReference type="EMBL" id="LXQA010180773">
    <property type="protein sequence ID" value="MCI30586.1"/>
    <property type="molecule type" value="Genomic_DNA"/>
</dbReference>
<comment type="caution">
    <text evidence="1">The sequence shown here is derived from an EMBL/GenBank/DDBJ whole genome shotgun (WGS) entry which is preliminary data.</text>
</comment>
<evidence type="ECO:0000313" key="1">
    <source>
        <dbReference type="EMBL" id="MCI30586.1"/>
    </source>
</evidence>
<feature type="non-terminal residue" evidence="1">
    <location>
        <position position="33"/>
    </location>
</feature>
<keyword evidence="2" id="KW-1185">Reference proteome</keyword>
<dbReference type="Proteomes" id="UP000265520">
    <property type="component" value="Unassembled WGS sequence"/>
</dbReference>
<evidence type="ECO:0000313" key="2">
    <source>
        <dbReference type="Proteomes" id="UP000265520"/>
    </source>
</evidence>
<accession>A0A392R413</accession>
<protein>
    <submittedName>
        <fullName evidence="1">Uncharacterized protein</fullName>
    </submittedName>
</protein>
<proteinExistence type="predicted"/>
<sequence length="33" mass="3527">MIFLPAFDFTVAGNCEIKGNMGKGGRRRQGAAI</sequence>
<dbReference type="AlphaFoldDB" id="A0A392R413"/>
<name>A0A392R413_9FABA</name>
<organism evidence="1 2">
    <name type="scientific">Trifolium medium</name>
    <dbReference type="NCBI Taxonomy" id="97028"/>
    <lineage>
        <taxon>Eukaryota</taxon>
        <taxon>Viridiplantae</taxon>
        <taxon>Streptophyta</taxon>
        <taxon>Embryophyta</taxon>
        <taxon>Tracheophyta</taxon>
        <taxon>Spermatophyta</taxon>
        <taxon>Magnoliopsida</taxon>
        <taxon>eudicotyledons</taxon>
        <taxon>Gunneridae</taxon>
        <taxon>Pentapetalae</taxon>
        <taxon>rosids</taxon>
        <taxon>fabids</taxon>
        <taxon>Fabales</taxon>
        <taxon>Fabaceae</taxon>
        <taxon>Papilionoideae</taxon>
        <taxon>50 kb inversion clade</taxon>
        <taxon>NPAAA clade</taxon>
        <taxon>Hologalegina</taxon>
        <taxon>IRL clade</taxon>
        <taxon>Trifolieae</taxon>
        <taxon>Trifolium</taxon>
    </lineage>
</organism>